<comment type="cofactor">
    <cofactor evidence="1">
        <name>FMN</name>
        <dbReference type="ChEBI" id="CHEBI:58210"/>
    </cofactor>
</comment>
<dbReference type="InterPro" id="IPR000262">
    <property type="entry name" value="FMN-dep_DH"/>
</dbReference>
<dbReference type="EMBL" id="JAUJFL010000006">
    <property type="protein sequence ID" value="KAK2601243.1"/>
    <property type="molecule type" value="Genomic_DNA"/>
</dbReference>
<dbReference type="PROSITE" id="PS50255">
    <property type="entry name" value="CYTOCHROME_B5_2"/>
    <property type="match status" value="1"/>
</dbReference>
<evidence type="ECO:0000313" key="9">
    <source>
        <dbReference type="Proteomes" id="UP001265746"/>
    </source>
</evidence>
<dbReference type="SMART" id="SM01117">
    <property type="entry name" value="Cyt-b5"/>
    <property type="match status" value="1"/>
</dbReference>
<feature type="domain" description="Cytochrome b5 heme-binding" evidence="6">
    <location>
        <begin position="6"/>
        <end position="83"/>
    </location>
</feature>
<dbReference type="CDD" id="cd02922">
    <property type="entry name" value="FCB2_FMN"/>
    <property type="match status" value="1"/>
</dbReference>
<dbReference type="Gene3D" id="3.10.120.10">
    <property type="entry name" value="Cytochrome b5-like heme/steroid binding domain"/>
    <property type="match status" value="1"/>
</dbReference>
<dbReference type="InterPro" id="IPR018506">
    <property type="entry name" value="Cyt_B5_heme-BS"/>
</dbReference>
<evidence type="ECO:0000313" key="8">
    <source>
        <dbReference type="EMBL" id="KAK2601243.1"/>
    </source>
</evidence>
<dbReference type="Pfam" id="PF01070">
    <property type="entry name" value="FMN_dh"/>
    <property type="match status" value="1"/>
</dbReference>
<dbReference type="InterPro" id="IPR036400">
    <property type="entry name" value="Cyt_B5-like_heme/steroid_sf"/>
</dbReference>
<dbReference type="PANTHER" id="PTHR10578:SF104">
    <property type="entry name" value="CYTOCHROME B2, MITOCHONDRIAL-RELATED"/>
    <property type="match status" value="1"/>
</dbReference>
<dbReference type="InterPro" id="IPR001199">
    <property type="entry name" value="Cyt_B5-like_heme/steroid-bd"/>
</dbReference>
<dbReference type="GO" id="GO:0046872">
    <property type="term" value="F:metal ion binding"/>
    <property type="evidence" value="ECO:0007669"/>
    <property type="project" value="UniProtKB-KW"/>
</dbReference>
<dbReference type="InterPro" id="IPR013785">
    <property type="entry name" value="Aldolase_TIM"/>
</dbReference>
<feature type="domain" description="FMN hydroxy acid dehydrogenase" evidence="7">
    <location>
        <begin position="116"/>
        <end position="497"/>
    </location>
</feature>
<keyword evidence="5" id="KW-0408">Iron</keyword>
<dbReference type="PRINTS" id="PR00363">
    <property type="entry name" value="CYTOCHROMEB5"/>
</dbReference>
<keyword evidence="2" id="KW-0349">Heme</keyword>
<dbReference type="Gene3D" id="3.20.20.70">
    <property type="entry name" value="Aldolase class I"/>
    <property type="match status" value="1"/>
</dbReference>
<dbReference type="Pfam" id="PF00173">
    <property type="entry name" value="Cyt-b5"/>
    <property type="match status" value="1"/>
</dbReference>
<organism evidence="8 9">
    <name type="scientific">Phomopsis amygdali</name>
    <name type="common">Fusicoccum amygdali</name>
    <dbReference type="NCBI Taxonomy" id="1214568"/>
    <lineage>
        <taxon>Eukaryota</taxon>
        <taxon>Fungi</taxon>
        <taxon>Dikarya</taxon>
        <taxon>Ascomycota</taxon>
        <taxon>Pezizomycotina</taxon>
        <taxon>Sordariomycetes</taxon>
        <taxon>Sordariomycetidae</taxon>
        <taxon>Diaporthales</taxon>
        <taxon>Diaporthaceae</taxon>
        <taxon>Diaporthe</taxon>
    </lineage>
</organism>
<evidence type="ECO:0000256" key="2">
    <source>
        <dbReference type="ARBA" id="ARBA00022617"/>
    </source>
</evidence>
<dbReference type="PROSITE" id="PS00191">
    <property type="entry name" value="CYTOCHROME_B5_1"/>
    <property type="match status" value="1"/>
</dbReference>
<evidence type="ECO:0000259" key="6">
    <source>
        <dbReference type="PROSITE" id="PS50255"/>
    </source>
</evidence>
<reference evidence="8" key="1">
    <citation type="submission" date="2023-06" db="EMBL/GenBank/DDBJ databases">
        <authorList>
            <person name="Noh H."/>
        </authorList>
    </citation>
    <scope>NUCLEOTIDE SEQUENCE</scope>
    <source>
        <strain evidence="8">DUCC20226</strain>
    </source>
</reference>
<evidence type="ECO:0000256" key="3">
    <source>
        <dbReference type="ARBA" id="ARBA00022723"/>
    </source>
</evidence>
<evidence type="ECO:0000259" key="7">
    <source>
        <dbReference type="PROSITE" id="PS51349"/>
    </source>
</evidence>
<dbReference type="AlphaFoldDB" id="A0AAD9W240"/>
<gene>
    <name evidence="8" type="ORF">N8I77_010707</name>
</gene>
<dbReference type="InterPro" id="IPR037458">
    <property type="entry name" value="L-MDH/L-LDH_FMN-bd"/>
</dbReference>
<keyword evidence="4" id="KW-0560">Oxidoreductase</keyword>
<evidence type="ECO:0000256" key="5">
    <source>
        <dbReference type="ARBA" id="ARBA00023004"/>
    </source>
</evidence>
<evidence type="ECO:0008006" key="10">
    <source>
        <dbReference type="Google" id="ProtNLM"/>
    </source>
</evidence>
<protein>
    <recommendedName>
        <fullName evidence="10">Cytochrome b2, mitochondrial</fullName>
    </recommendedName>
</protein>
<sequence length="519" mass="56409">MDAKNEMQISSTELEKHSTRQDCWVAVHSKVWDLTDFLDEHPGGAKILLSVAGRNATSEYDQVHAPGIIEENLSPDKFKGSLLEATSDVAPPGALEEVQDSRDRNLPADSSEDILPALQSLLSAADIEGVASKMLSRKTWAFYSSAATDLVTHHQNKAFLRRIMIQPRVLRDVKNTDQTRSILGHKTSAPFFISPAAMARLAHKDGELALAKAAGEEGIIQCISNNASYPLSSIVHSGKPQQPFFFQLYVNSERHKTTDLLRKARSLGIKAIFVTVDAPVPGKREADERLATESAVQSAVSGATSSNDKKGAGIGRLMGQYIDKSLTWSDLAWIREESGLPIVLKGVQSVEDAKLAVEYGVDGILLSNHGGRSLDTYVPAFPATICLVGSYLHVPFSSQPAILNLLQLRLECPEIFSKLEVYVDGGFERGTDILKAIALGATAVGIGRPFLYSLVYGQQGAEHLIQILKDEIEVSMKLCGLTSLDQAGPELLNTADVDHLIRSAQRFPALLGLQHKARL</sequence>
<evidence type="ECO:0000256" key="1">
    <source>
        <dbReference type="ARBA" id="ARBA00001917"/>
    </source>
</evidence>
<accession>A0AAD9W240</accession>
<dbReference type="GO" id="GO:0020037">
    <property type="term" value="F:heme binding"/>
    <property type="evidence" value="ECO:0007669"/>
    <property type="project" value="InterPro"/>
</dbReference>
<dbReference type="PROSITE" id="PS51349">
    <property type="entry name" value="FMN_HYDROXY_ACID_DH_2"/>
    <property type="match status" value="1"/>
</dbReference>
<keyword evidence="9" id="KW-1185">Reference proteome</keyword>
<name>A0AAD9W240_PHOAM</name>
<dbReference type="GO" id="GO:0016491">
    <property type="term" value="F:oxidoreductase activity"/>
    <property type="evidence" value="ECO:0007669"/>
    <property type="project" value="UniProtKB-KW"/>
</dbReference>
<dbReference type="SUPFAM" id="SSF51395">
    <property type="entry name" value="FMN-linked oxidoreductases"/>
    <property type="match status" value="1"/>
</dbReference>
<dbReference type="PANTHER" id="PTHR10578">
    <property type="entry name" value="S -2-HYDROXY-ACID OXIDASE-RELATED"/>
    <property type="match status" value="1"/>
</dbReference>
<comment type="caution">
    <text evidence="8">The sequence shown here is derived from an EMBL/GenBank/DDBJ whole genome shotgun (WGS) entry which is preliminary data.</text>
</comment>
<dbReference type="InterPro" id="IPR037396">
    <property type="entry name" value="FMN_HAD"/>
</dbReference>
<dbReference type="Proteomes" id="UP001265746">
    <property type="component" value="Unassembled WGS sequence"/>
</dbReference>
<proteinExistence type="predicted"/>
<dbReference type="SUPFAM" id="SSF55856">
    <property type="entry name" value="Cytochrome b5-like heme/steroid binding domain"/>
    <property type="match status" value="1"/>
</dbReference>
<evidence type="ECO:0000256" key="4">
    <source>
        <dbReference type="ARBA" id="ARBA00023002"/>
    </source>
</evidence>
<keyword evidence="3" id="KW-0479">Metal-binding</keyword>